<dbReference type="GeneID" id="28737004"/>
<dbReference type="GO" id="GO:0071006">
    <property type="term" value="C:U2-type catalytic step 1 spliceosome"/>
    <property type="evidence" value="ECO:0007669"/>
    <property type="project" value="TreeGrafter"/>
</dbReference>
<keyword evidence="12 16" id="KW-0508">mRNA splicing</keyword>
<gene>
    <name evidence="19" type="ORF">AB675_4950</name>
</gene>
<evidence type="ECO:0000256" key="15">
    <source>
        <dbReference type="PROSITE-ProRule" id="PRU00221"/>
    </source>
</evidence>
<dbReference type="PANTHER" id="PTHR43995:SF1">
    <property type="entry name" value="PRE-MRNA-PROCESSING FACTOR 19"/>
    <property type="match status" value="1"/>
</dbReference>
<keyword evidence="20" id="KW-1185">Reference proteome</keyword>
<evidence type="ECO:0000313" key="19">
    <source>
        <dbReference type="EMBL" id="KPI34289.1"/>
    </source>
</evidence>
<evidence type="ECO:0000256" key="5">
    <source>
        <dbReference type="ARBA" id="ARBA00022664"/>
    </source>
</evidence>
<comment type="caution">
    <text evidence="19">The sequence shown here is derived from an EMBL/GenBank/DDBJ whole genome shotgun (WGS) entry which is preliminary data.</text>
</comment>
<dbReference type="Proteomes" id="UP000038010">
    <property type="component" value="Unassembled WGS sequence"/>
</dbReference>
<organism evidence="19 20">
    <name type="scientific">Cyphellophora attinorum</name>
    <dbReference type="NCBI Taxonomy" id="1664694"/>
    <lineage>
        <taxon>Eukaryota</taxon>
        <taxon>Fungi</taxon>
        <taxon>Dikarya</taxon>
        <taxon>Ascomycota</taxon>
        <taxon>Pezizomycotina</taxon>
        <taxon>Eurotiomycetes</taxon>
        <taxon>Chaetothyriomycetidae</taxon>
        <taxon>Chaetothyriales</taxon>
        <taxon>Cyphellophoraceae</taxon>
        <taxon>Cyphellophora</taxon>
    </lineage>
</organism>
<dbReference type="InterPro" id="IPR038959">
    <property type="entry name" value="Prp19"/>
</dbReference>
<evidence type="ECO:0000256" key="11">
    <source>
        <dbReference type="ARBA" id="ARBA00023110"/>
    </source>
</evidence>
<dbReference type="GO" id="GO:0006281">
    <property type="term" value="P:DNA repair"/>
    <property type="evidence" value="ECO:0007669"/>
    <property type="project" value="UniProtKB-KW"/>
</dbReference>
<keyword evidence="14 16" id="KW-0539">Nucleus</keyword>
<dbReference type="SUPFAM" id="SSF50978">
    <property type="entry name" value="WD40 repeat-like"/>
    <property type="match status" value="1"/>
</dbReference>
<keyword evidence="11" id="KW-0413">Isomerase</keyword>
<dbReference type="InterPro" id="IPR015943">
    <property type="entry name" value="WD40/YVTN_repeat-like_dom_sf"/>
</dbReference>
<keyword evidence="8" id="KW-0677">Repeat</keyword>
<dbReference type="SMART" id="SM00504">
    <property type="entry name" value="Ubox"/>
    <property type="match status" value="1"/>
</dbReference>
<evidence type="ECO:0000259" key="18">
    <source>
        <dbReference type="SMART" id="SM00504"/>
    </source>
</evidence>
<dbReference type="STRING" id="1664694.A0A0N0NHI0"/>
<dbReference type="GO" id="GO:0003755">
    <property type="term" value="F:peptidyl-prolyl cis-trans isomerase activity"/>
    <property type="evidence" value="ECO:0007669"/>
    <property type="project" value="UniProtKB-KW"/>
</dbReference>
<comment type="subcellular location">
    <subcellularLocation>
        <location evidence="1 16">Nucleus</location>
    </subcellularLocation>
</comment>
<comment type="similarity">
    <text evidence="3 16">Belongs to the WD repeat PRP19 family.</text>
</comment>
<dbReference type="EMBL" id="LFJN01000072">
    <property type="protein sequence ID" value="KPI34289.1"/>
    <property type="molecule type" value="Genomic_DNA"/>
</dbReference>
<dbReference type="Gene3D" id="3.30.40.10">
    <property type="entry name" value="Zinc/RING finger domain, C3HC4 (zinc finger)"/>
    <property type="match status" value="1"/>
</dbReference>
<protein>
    <recommendedName>
        <fullName evidence="16">Pre-mRNA-processing factor 19</fullName>
        <ecNumber evidence="16">2.3.2.27</ecNumber>
    </recommendedName>
</protein>
<dbReference type="RefSeq" id="XP_017994252.1">
    <property type="nucleotide sequence ID" value="XM_018145124.1"/>
</dbReference>
<keyword evidence="4 15" id="KW-0853">WD repeat</keyword>
<evidence type="ECO:0000256" key="10">
    <source>
        <dbReference type="ARBA" id="ARBA00022786"/>
    </source>
</evidence>
<dbReference type="EC" id="2.3.2.27" evidence="16"/>
<dbReference type="Pfam" id="PF08606">
    <property type="entry name" value="Prp19"/>
    <property type="match status" value="1"/>
</dbReference>
<feature type="repeat" description="WD" evidence="15">
    <location>
        <begin position="354"/>
        <end position="390"/>
    </location>
</feature>
<name>A0A0N0NHI0_9EURO</name>
<evidence type="ECO:0000256" key="12">
    <source>
        <dbReference type="ARBA" id="ARBA00023187"/>
    </source>
</evidence>
<sequence>MHHNFQEPVPKLAKQNASLAKVSGEAPQVPVVSRKSGNVYDKRLIEAFITENGTEPTTGDTLTVEDLITLQTPSAVKPRPPTLTSIPSLLGVLQSEWDALALETYTLQQNLAQTRQELSNALYQHDAAVRTVARLTKERDDAREALAKVNVNGATNGDAMHVDARPLSAGIIAKIQSTQESLSSTRRKRPVPAEWATAESIAGYQAGRTLPTASKGVTALAVQSDGDLALVGGIDGLVSVVSTSSGEVVNSFSAGSGEVTGALWVKDRAILATSNGRVSVRSAADGAELSSSTPHNGFVSALASHPSGDLFASAGADGTYVIYERDSGNVATQVDTGSGKCHTPLESSTILTFSALTCAQFHPDGHLLAFGNREGSIKVYDVKSGTQAAVFEFGSALKRVVFSENGVLLAGVVEDSSVVSVWDIRKQAEVTALDIGGVVESIAWDYTGQFLAAGGAKGVVVHQYSKKAWSETLRLPTLSTSLAWGPDARSIVSVDSEGVVSILA</sequence>
<comment type="catalytic activity">
    <reaction evidence="16">
        <text>S-ubiquitinyl-[E2 ubiquitin-conjugating enzyme]-L-cysteine + [acceptor protein]-L-lysine = [E2 ubiquitin-conjugating enzyme]-L-cysteine + N(6)-ubiquitinyl-[acceptor protein]-L-lysine.</text>
        <dbReference type="EC" id="2.3.2.27"/>
    </reaction>
</comment>
<keyword evidence="5 16" id="KW-0507">mRNA processing</keyword>
<evidence type="ECO:0000256" key="6">
    <source>
        <dbReference type="ARBA" id="ARBA00022679"/>
    </source>
</evidence>
<keyword evidence="13 16" id="KW-0234">DNA repair</keyword>
<evidence type="ECO:0000256" key="8">
    <source>
        <dbReference type="ARBA" id="ARBA00022737"/>
    </source>
</evidence>
<evidence type="ECO:0000256" key="7">
    <source>
        <dbReference type="ARBA" id="ARBA00022728"/>
    </source>
</evidence>
<dbReference type="InterPro" id="IPR055340">
    <property type="entry name" value="RING-Ubox_PRP19"/>
</dbReference>
<feature type="domain" description="U-box" evidence="18">
    <location>
        <begin position="17"/>
        <end position="83"/>
    </location>
</feature>
<keyword evidence="9 16" id="KW-0227">DNA damage</keyword>
<evidence type="ECO:0000256" key="17">
    <source>
        <dbReference type="SAM" id="Coils"/>
    </source>
</evidence>
<dbReference type="SMART" id="SM00320">
    <property type="entry name" value="WD40"/>
    <property type="match status" value="6"/>
</dbReference>
<evidence type="ECO:0000313" key="20">
    <source>
        <dbReference type="Proteomes" id="UP000038010"/>
    </source>
</evidence>
<dbReference type="CDD" id="cd16656">
    <property type="entry name" value="RING-Ubox_PRP19"/>
    <property type="match status" value="1"/>
</dbReference>
<dbReference type="GO" id="GO:0000974">
    <property type="term" value="C:Prp19 complex"/>
    <property type="evidence" value="ECO:0007669"/>
    <property type="project" value="UniProtKB-UniRule"/>
</dbReference>
<evidence type="ECO:0000256" key="3">
    <source>
        <dbReference type="ARBA" id="ARBA00006388"/>
    </source>
</evidence>
<feature type="coiled-coil region" evidence="17">
    <location>
        <begin position="125"/>
        <end position="152"/>
    </location>
</feature>
<dbReference type="InterPro" id="IPR013083">
    <property type="entry name" value="Znf_RING/FYVE/PHD"/>
</dbReference>
<feature type="repeat" description="WD" evidence="15">
    <location>
        <begin position="292"/>
        <end position="333"/>
    </location>
</feature>
<dbReference type="SUPFAM" id="SSF57850">
    <property type="entry name" value="RING/U-box"/>
    <property type="match status" value="1"/>
</dbReference>
<dbReference type="PANTHER" id="PTHR43995">
    <property type="entry name" value="PRE-MRNA-PROCESSING FACTOR 19"/>
    <property type="match status" value="1"/>
</dbReference>
<evidence type="ECO:0000256" key="13">
    <source>
        <dbReference type="ARBA" id="ARBA00023204"/>
    </source>
</evidence>
<keyword evidence="6 16" id="KW-0808">Transferase</keyword>
<evidence type="ECO:0000256" key="4">
    <source>
        <dbReference type="ARBA" id="ARBA00022574"/>
    </source>
</evidence>
<evidence type="ECO:0000256" key="14">
    <source>
        <dbReference type="ARBA" id="ARBA00023242"/>
    </source>
</evidence>
<keyword evidence="17" id="KW-0175">Coiled coil</keyword>
<dbReference type="AlphaFoldDB" id="A0A0N0NHI0"/>
<evidence type="ECO:0000256" key="1">
    <source>
        <dbReference type="ARBA" id="ARBA00004123"/>
    </source>
</evidence>
<evidence type="ECO:0000256" key="2">
    <source>
        <dbReference type="ARBA" id="ARBA00004906"/>
    </source>
</evidence>
<dbReference type="Pfam" id="PF00400">
    <property type="entry name" value="WD40"/>
    <property type="match status" value="3"/>
</dbReference>
<reference evidence="19 20" key="1">
    <citation type="submission" date="2015-06" db="EMBL/GenBank/DDBJ databases">
        <title>Draft genome of the ant-associated black yeast Phialophora attae CBS 131958.</title>
        <authorList>
            <person name="Moreno L.F."/>
            <person name="Stielow B.J."/>
            <person name="de Hoog S."/>
            <person name="Vicente V.A."/>
            <person name="Weiss V.A."/>
            <person name="de Vries M."/>
            <person name="Cruz L.M."/>
            <person name="Souza E.M."/>
        </authorList>
    </citation>
    <scope>NUCLEOTIDE SEQUENCE [LARGE SCALE GENOMIC DNA]</scope>
    <source>
        <strain evidence="19 20">CBS 131958</strain>
    </source>
</reference>
<keyword evidence="7 16" id="KW-0747">Spliceosome</keyword>
<dbReference type="GO" id="GO:0000398">
    <property type="term" value="P:mRNA splicing, via spliceosome"/>
    <property type="evidence" value="ECO:0007669"/>
    <property type="project" value="InterPro"/>
</dbReference>
<dbReference type="Gene3D" id="2.130.10.10">
    <property type="entry name" value="YVTN repeat-like/Quinoprotein amine dehydrogenase"/>
    <property type="match status" value="1"/>
</dbReference>
<accession>A0A0N0NHI0</accession>
<dbReference type="InterPro" id="IPR001680">
    <property type="entry name" value="WD40_rpt"/>
</dbReference>
<evidence type="ECO:0000256" key="16">
    <source>
        <dbReference type="RuleBase" id="RU367101"/>
    </source>
</evidence>
<dbReference type="FunFam" id="3.30.40.10:FF:000027">
    <property type="entry name" value="Pre-mRNA-processing factor 19, putative"/>
    <property type="match status" value="1"/>
</dbReference>
<keyword evidence="11" id="KW-0697">Rotamase</keyword>
<comment type="pathway">
    <text evidence="2 16">Protein modification; protein ubiquitination.</text>
</comment>
<dbReference type="GO" id="GO:0005737">
    <property type="term" value="C:cytoplasm"/>
    <property type="evidence" value="ECO:0007669"/>
    <property type="project" value="TreeGrafter"/>
</dbReference>
<dbReference type="InterPro" id="IPR013915">
    <property type="entry name" value="Prp19_cc"/>
</dbReference>
<dbReference type="OrthoDB" id="687049at2759"/>
<comment type="subunit">
    <text evidence="16">Homotetramer.</text>
</comment>
<comment type="function">
    <text evidence="16">Ubiquitin-protein ligase which is mainly involved pre-mRNA splicing and DNA repair. Required for pre-mRNA splicing as component of the spliceosome.</text>
</comment>
<dbReference type="VEuPathDB" id="FungiDB:AB675_4950"/>
<dbReference type="InterPro" id="IPR003613">
    <property type="entry name" value="Ubox_domain"/>
</dbReference>
<dbReference type="GO" id="GO:0061630">
    <property type="term" value="F:ubiquitin protein ligase activity"/>
    <property type="evidence" value="ECO:0007669"/>
    <property type="project" value="UniProtKB-UniRule"/>
</dbReference>
<dbReference type="UniPathway" id="UPA00143"/>
<proteinExistence type="inferred from homology"/>
<dbReference type="GO" id="GO:0070534">
    <property type="term" value="P:protein K63-linked ubiquitination"/>
    <property type="evidence" value="ECO:0007669"/>
    <property type="project" value="UniProtKB-UniRule"/>
</dbReference>
<evidence type="ECO:0000256" key="9">
    <source>
        <dbReference type="ARBA" id="ARBA00022763"/>
    </source>
</evidence>
<dbReference type="PROSITE" id="PS50082">
    <property type="entry name" value="WD_REPEATS_2"/>
    <property type="match status" value="2"/>
</dbReference>
<keyword evidence="10 16" id="KW-0833">Ubl conjugation pathway</keyword>
<dbReference type="InterPro" id="IPR036322">
    <property type="entry name" value="WD40_repeat_dom_sf"/>
</dbReference>